<comment type="caution">
    <text evidence="1">The sequence shown here is derived from an EMBL/GenBank/DDBJ whole genome shotgun (WGS) entry which is preliminary data.</text>
</comment>
<accession>A0ACB7XH15</accession>
<gene>
    <name evidence="1" type="ORF">Vadar_010296</name>
</gene>
<reference evidence="1 2" key="1">
    <citation type="journal article" date="2021" name="Hortic Res">
        <title>High-quality reference genome and annotation aids understanding of berry development for evergreen blueberry (Vaccinium darrowii).</title>
        <authorList>
            <person name="Yu J."/>
            <person name="Hulse-Kemp A.M."/>
            <person name="Babiker E."/>
            <person name="Staton M."/>
        </authorList>
    </citation>
    <scope>NUCLEOTIDE SEQUENCE [LARGE SCALE GENOMIC DNA]</scope>
    <source>
        <strain evidence="2">cv. NJ 8807/NJ 8810</strain>
        <tissue evidence="1">Young leaf</tissue>
    </source>
</reference>
<keyword evidence="2" id="KW-1185">Reference proteome</keyword>
<protein>
    <submittedName>
        <fullName evidence="1">Uncharacterized protein</fullName>
    </submittedName>
</protein>
<evidence type="ECO:0000313" key="2">
    <source>
        <dbReference type="Proteomes" id="UP000828048"/>
    </source>
</evidence>
<organism evidence="1 2">
    <name type="scientific">Vaccinium darrowii</name>
    <dbReference type="NCBI Taxonomy" id="229202"/>
    <lineage>
        <taxon>Eukaryota</taxon>
        <taxon>Viridiplantae</taxon>
        <taxon>Streptophyta</taxon>
        <taxon>Embryophyta</taxon>
        <taxon>Tracheophyta</taxon>
        <taxon>Spermatophyta</taxon>
        <taxon>Magnoliopsida</taxon>
        <taxon>eudicotyledons</taxon>
        <taxon>Gunneridae</taxon>
        <taxon>Pentapetalae</taxon>
        <taxon>asterids</taxon>
        <taxon>Ericales</taxon>
        <taxon>Ericaceae</taxon>
        <taxon>Vaccinioideae</taxon>
        <taxon>Vaccinieae</taxon>
        <taxon>Vaccinium</taxon>
    </lineage>
</organism>
<dbReference type="EMBL" id="CM037160">
    <property type="protein sequence ID" value="KAH7839912.1"/>
    <property type="molecule type" value="Genomic_DNA"/>
</dbReference>
<sequence>MATNAIESIKIEDDVVEVEGVGDKSVWSKKNEAIFIKVMEEEVISLGSRETGTFQKESWPRMRKALTARTSYPYTKLQFRNKFNLLRTLHTKFVSLCSQTGVGWDAERNTITTDDDLWQKLFKVNNKAKHFKKKGFPHYAAMTRILGDTTATGFNVHPSTQSRSGTDSSDPSFDIKEEEDNDDLEVQEVQEVSGKGKQEVSGKGKQERVTRGRWISLKQGHNAKSSSVTVTSQDHSDVDDLLMDKCMAVLNEMEDLDGPSYAKGLKLLKEDPSWRKLFVNNMSEKRRKDLVASLQMESSDDSDKELESDSDDNTIIALVTVAIAEHHRRYADKIPCRTSILRGHDYVIEVLNGHDARCEESFRMETHVFIALCEALKIHAGLKHSRLGKVIIQPPSLDEVPSEITHNPKYWPFFKDRIGAIDGTHIDAKVPAREQIPYRGRHKTTSQNVMAACSFDMRFTYVLSGWEGTANDSRVLLECANNPTMQFPMPPQGKTCLYVH</sequence>
<proteinExistence type="predicted"/>
<dbReference type="Proteomes" id="UP000828048">
    <property type="component" value="Chromosome 10"/>
</dbReference>
<evidence type="ECO:0000313" key="1">
    <source>
        <dbReference type="EMBL" id="KAH7839912.1"/>
    </source>
</evidence>
<name>A0ACB7XH15_9ERIC</name>